<sequence>MDDATKLNKDDVIARLKDDGDFDRLRLKLIRNLKDNEELRSKIIATVKQSAALNRSGAENLKPRQLSDAIYEEVGSKVMGQISESLWEIIRSADGMKSEIEDTVQYMCSKLLNPSGKDMQTPMQRMDYSRSYAVPSGETSAVSNNERKKPLGFCLTSNNQNDGEQNNERVQVTVSHERGFSEGLRNEQNPSHKVLTPNNVDVGIPPGFSADGENRKLFNDTEDDPELPPGFG</sequence>
<protein>
    <submittedName>
        <fullName evidence="3">Uncharacterized protein LOC115745353 isoform X1</fullName>
    </submittedName>
</protein>
<evidence type="ECO:0000313" key="2">
    <source>
        <dbReference type="Proteomes" id="UP000827889"/>
    </source>
</evidence>
<feature type="region of interest" description="Disordered" evidence="1">
    <location>
        <begin position="181"/>
        <end position="232"/>
    </location>
</feature>
<reference evidence="3" key="1">
    <citation type="submission" date="2025-08" db="UniProtKB">
        <authorList>
            <consortium name="RefSeq"/>
        </authorList>
    </citation>
    <scope>IDENTIFICATION</scope>
    <source>
        <tissue evidence="3">Leaf</tissue>
    </source>
</reference>
<proteinExistence type="predicted"/>
<organism evidence="2 3">
    <name type="scientific">Rhodamnia argentea</name>
    <dbReference type="NCBI Taxonomy" id="178133"/>
    <lineage>
        <taxon>Eukaryota</taxon>
        <taxon>Viridiplantae</taxon>
        <taxon>Streptophyta</taxon>
        <taxon>Embryophyta</taxon>
        <taxon>Tracheophyta</taxon>
        <taxon>Spermatophyta</taxon>
        <taxon>Magnoliopsida</taxon>
        <taxon>eudicotyledons</taxon>
        <taxon>Gunneridae</taxon>
        <taxon>Pentapetalae</taxon>
        <taxon>rosids</taxon>
        <taxon>malvids</taxon>
        <taxon>Myrtales</taxon>
        <taxon>Myrtaceae</taxon>
        <taxon>Myrtoideae</taxon>
        <taxon>Myrteae</taxon>
        <taxon>Australasian group</taxon>
        <taxon>Rhodamnia</taxon>
    </lineage>
</organism>
<dbReference type="Proteomes" id="UP000827889">
    <property type="component" value="Chromosome 8"/>
</dbReference>
<name>A0A8B8PPM7_9MYRT</name>
<accession>A0A8B8PPM7</accession>
<evidence type="ECO:0000256" key="1">
    <source>
        <dbReference type="SAM" id="MobiDB-lite"/>
    </source>
</evidence>
<dbReference type="OrthoDB" id="784699at2759"/>
<dbReference type="PANTHER" id="PTHR34356:SF3">
    <property type="entry name" value="EXPRESSED PROTEIN"/>
    <property type="match status" value="1"/>
</dbReference>
<keyword evidence="2" id="KW-1185">Reference proteome</keyword>
<dbReference type="AlphaFoldDB" id="A0A8B8PPM7"/>
<gene>
    <name evidence="3" type="primary">LOC115745353</name>
</gene>
<dbReference type="KEGG" id="rarg:115745353"/>
<feature type="compositionally biased region" description="Polar residues" evidence="1">
    <location>
        <begin position="186"/>
        <end position="199"/>
    </location>
</feature>
<evidence type="ECO:0000313" key="3">
    <source>
        <dbReference type="RefSeq" id="XP_030536735.1"/>
    </source>
</evidence>
<dbReference type="RefSeq" id="XP_030536735.1">
    <property type="nucleotide sequence ID" value="XM_030680875.2"/>
</dbReference>
<dbReference type="PANTHER" id="PTHR34356">
    <property type="entry name" value="ANTIGENIC HEAT-STABLE PROTEIN"/>
    <property type="match status" value="1"/>
</dbReference>
<dbReference type="GeneID" id="115745353"/>